<keyword evidence="1" id="KW-1185">Reference proteome</keyword>
<accession>A0A914NKG0</accession>
<dbReference type="AlphaFoldDB" id="A0A914NKG0"/>
<dbReference type="WBParaSite" id="Minc3s07322g40988">
    <property type="protein sequence ID" value="Minc3s07322g40988"/>
    <property type="gene ID" value="Minc3s07322g40988"/>
</dbReference>
<dbReference type="Proteomes" id="UP000887563">
    <property type="component" value="Unplaced"/>
</dbReference>
<protein>
    <submittedName>
        <fullName evidence="2">Uncharacterized protein</fullName>
    </submittedName>
</protein>
<organism evidence="1 2">
    <name type="scientific">Meloidogyne incognita</name>
    <name type="common">Southern root-knot nematode worm</name>
    <name type="synonym">Oxyuris incognita</name>
    <dbReference type="NCBI Taxonomy" id="6306"/>
    <lineage>
        <taxon>Eukaryota</taxon>
        <taxon>Metazoa</taxon>
        <taxon>Ecdysozoa</taxon>
        <taxon>Nematoda</taxon>
        <taxon>Chromadorea</taxon>
        <taxon>Rhabditida</taxon>
        <taxon>Tylenchina</taxon>
        <taxon>Tylenchomorpha</taxon>
        <taxon>Tylenchoidea</taxon>
        <taxon>Meloidogynidae</taxon>
        <taxon>Meloidogyninae</taxon>
        <taxon>Meloidogyne</taxon>
        <taxon>Meloidogyne incognita group</taxon>
    </lineage>
</organism>
<name>A0A914NKG0_MELIC</name>
<reference evidence="2" key="1">
    <citation type="submission" date="2022-11" db="UniProtKB">
        <authorList>
            <consortium name="WormBaseParasite"/>
        </authorList>
    </citation>
    <scope>IDENTIFICATION</scope>
</reference>
<sequence length="225" mass="26038">MSEVFVLEETINRLINIYGKNCVCSKKEEDLTSFSNLDEIKSENNYCWHRFGFGFLKKLNLNNDVNNANQCLENNNTKDFEENNENLFKLPLNWQDNINLWINNYGNNFVNVLRERWGMGNCGEDIVILFVQIPPIIFISAGSLIKQRLGINKINQLINQTNIQLLTSSKPPFRILSNLIENIGILLVQKNNLVEDNNSNKLLINKQQINNNQITTTRSHIPLWA</sequence>
<evidence type="ECO:0000313" key="1">
    <source>
        <dbReference type="Proteomes" id="UP000887563"/>
    </source>
</evidence>
<evidence type="ECO:0000313" key="2">
    <source>
        <dbReference type="WBParaSite" id="Minc3s07322g40988"/>
    </source>
</evidence>
<proteinExistence type="predicted"/>